<dbReference type="InterPro" id="IPR036390">
    <property type="entry name" value="WH_DNA-bd_sf"/>
</dbReference>
<comment type="caution">
    <text evidence="3">The sequence shown here is derived from an EMBL/GenBank/DDBJ whole genome shotgun (WGS) entry which is preliminary data.</text>
</comment>
<evidence type="ECO:0000259" key="2">
    <source>
        <dbReference type="Pfam" id="PF24034"/>
    </source>
</evidence>
<evidence type="ECO:0000256" key="1">
    <source>
        <dbReference type="ARBA" id="ARBA00006479"/>
    </source>
</evidence>
<evidence type="ECO:0000313" key="4">
    <source>
        <dbReference type="Proteomes" id="UP001262032"/>
    </source>
</evidence>
<feature type="domain" description="DUF7343" evidence="2">
    <location>
        <begin position="4"/>
        <end position="53"/>
    </location>
</feature>
<keyword evidence="3" id="KW-0418">Kinase</keyword>
<dbReference type="SUPFAM" id="SSF53067">
    <property type="entry name" value="Actin-like ATPase domain"/>
    <property type="match status" value="2"/>
</dbReference>
<comment type="similarity">
    <text evidence="1">Belongs to the ROK (NagC/XylR) family.</text>
</comment>
<dbReference type="PANTHER" id="PTHR18964:SF149">
    <property type="entry name" value="BIFUNCTIONAL UDP-N-ACETYLGLUCOSAMINE 2-EPIMERASE_N-ACETYLMANNOSAMINE KINASE"/>
    <property type="match status" value="1"/>
</dbReference>
<dbReference type="GO" id="GO:0016301">
    <property type="term" value="F:kinase activity"/>
    <property type="evidence" value="ECO:0007669"/>
    <property type="project" value="UniProtKB-KW"/>
</dbReference>
<dbReference type="InterPro" id="IPR055767">
    <property type="entry name" value="DUF7343"/>
</dbReference>
<dbReference type="Gene3D" id="1.10.10.10">
    <property type="entry name" value="Winged helix-like DNA-binding domain superfamily/Winged helix DNA-binding domain"/>
    <property type="match status" value="1"/>
</dbReference>
<dbReference type="SUPFAM" id="SSF46785">
    <property type="entry name" value="Winged helix' DNA-binding domain"/>
    <property type="match status" value="1"/>
</dbReference>
<dbReference type="Pfam" id="PF24034">
    <property type="entry name" value="DUF7343"/>
    <property type="match status" value="1"/>
</dbReference>
<dbReference type="EMBL" id="JAVDWN010000027">
    <property type="protein sequence ID" value="MDR7166102.1"/>
    <property type="molecule type" value="Genomic_DNA"/>
</dbReference>
<dbReference type="Proteomes" id="UP001262032">
    <property type="component" value="Unassembled WGS sequence"/>
</dbReference>
<dbReference type="PANTHER" id="PTHR18964">
    <property type="entry name" value="ROK (REPRESSOR, ORF, KINASE) FAMILY"/>
    <property type="match status" value="1"/>
</dbReference>
<dbReference type="Pfam" id="PF00480">
    <property type="entry name" value="ROK"/>
    <property type="match status" value="1"/>
</dbReference>
<dbReference type="AlphaFoldDB" id="A0AAW8NEV4"/>
<dbReference type="InterPro" id="IPR000600">
    <property type="entry name" value="ROK"/>
</dbReference>
<organism evidence="3 4">
    <name type="scientific">Pseudarthrobacter oxydans</name>
    <name type="common">Arthrobacter oxydans</name>
    <dbReference type="NCBI Taxonomy" id="1671"/>
    <lineage>
        <taxon>Bacteria</taxon>
        <taxon>Bacillati</taxon>
        <taxon>Actinomycetota</taxon>
        <taxon>Actinomycetes</taxon>
        <taxon>Micrococcales</taxon>
        <taxon>Micrococcaceae</taxon>
        <taxon>Pseudarthrobacter</taxon>
    </lineage>
</organism>
<gene>
    <name evidence="3" type="ORF">J2X12_004156</name>
</gene>
<evidence type="ECO:0000313" key="3">
    <source>
        <dbReference type="EMBL" id="MDR7166102.1"/>
    </source>
</evidence>
<dbReference type="Gene3D" id="3.30.420.40">
    <property type="match status" value="2"/>
</dbReference>
<proteinExistence type="inferred from homology"/>
<dbReference type="InterPro" id="IPR043129">
    <property type="entry name" value="ATPase_NBD"/>
</dbReference>
<dbReference type="RefSeq" id="WP_174177436.1">
    <property type="nucleotide sequence ID" value="NZ_JAVDWN010000027.1"/>
</dbReference>
<name>A0AAW8NEV4_PSEOX</name>
<reference evidence="3" key="1">
    <citation type="submission" date="2023-07" db="EMBL/GenBank/DDBJ databases">
        <title>Sorghum-associated microbial communities from plants grown in Nebraska, USA.</title>
        <authorList>
            <person name="Schachtman D."/>
        </authorList>
    </citation>
    <scope>NUCLEOTIDE SEQUENCE</scope>
    <source>
        <strain evidence="3">BE261</strain>
    </source>
</reference>
<accession>A0AAW8NEV4</accession>
<sequence>MVESLLSAGPATQAMLARSTGLSAATVSNVVSRLRREGRVRTDFTVSTGRRAVLVQLQAVKFVAAGIEVSGDRMHAVLLRPGGDVLAGSSTPVSDPVTGADWSAVISGVLTLLLGRPEAEGSTLGAAGVALPALTGSGREQLPDCPDFLLPPEEDLQAVLGMGLGVPVTVASTAAMSAFAHASRLEGNSAALLFLNVGAEVTAGIVIGGQPYTGHAGLAGQLGHIRINDHGFPCRCGNRGCLNTVCSVPAMLAAYAAGRAPVTLQEFVVRAIAGDPAAQRIAEGAAEALGLAAAAAANIINPRHIILGGPLRPLGALLLDPFRRTLIREARPGIGDGAEVSLSTLGADVAAAGAALSAARHITTL</sequence>
<dbReference type="InterPro" id="IPR036388">
    <property type="entry name" value="WH-like_DNA-bd_sf"/>
</dbReference>
<protein>
    <submittedName>
        <fullName evidence="3">NBD/HSP70 family sugar kinase</fullName>
    </submittedName>
</protein>
<keyword evidence="3" id="KW-0808">Transferase</keyword>